<dbReference type="PROSITE" id="PS51000">
    <property type="entry name" value="HTH_DEOR_2"/>
    <property type="match status" value="1"/>
</dbReference>
<dbReference type="PROSITE" id="PS00894">
    <property type="entry name" value="HTH_DEOR_1"/>
    <property type="match status" value="1"/>
</dbReference>
<dbReference type="SUPFAM" id="SSF100950">
    <property type="entry name" value="NagB/RpiA/CoA transferase-like"/>
    <property type="match status" value="1"/>
</dbReference>
<evidence type="ECO:0000259" key="4">
    <source>
        <dbReference type="PROSITE" id="PS51000"/>
    </source>
</evidence>
<dbReference type="SUPFAM" id="SSF46785">
    <property type="entry name" value="Winged helix' DNA-binding domain"/>
    <property type="match status" value="1"/>
</dbReference>
<dbReference type="Pfam" id="PF08220">
    <property type="entry name" value="HTH_DeoR"/>
    <property type="match status" value="1"/>
</dbReference>
<dbReference type="Pfam" id="PF00455">
    <property type="entry name" value="DeoRC"/>
    <property type="match status" value="1"/>
</dbReference>
<dbReference type="GO" id="GO:0003677">
    <property type="term" value="F:DNA binding"/>
    <property type="evidence" value="ECO:0007669"/>
    <property type="project" value="UniProtKB-KW"/>
</dbReference>
<evidence type="ECO:0000256" key="2">
    <source>
        <dbReference type="ARBA" id="ARBA00023125"/>
    </source>
</evidence>
<keyword evidence="6" id="KW-1185">Reference proteome</keyword>
<keyword evidence="3" id="KW-0804">Transcription</keyword>
<gene>
    <name evidence="5" type="ORF">EV207_1283</name>
</gene>
<dbReference type="PANTHER" id="PTHR30363">
    <property type="entry name" value="HTH-TYPE TRANSCRIPTIONAL REGULATOR SRLR-RELATED"/>
    <property type="match status" value="1"/>
</dbReference>
<dbReference type="EMBL" id="SLXK01000028">
    <property type="protein sequence ID" value="TCP23780.1"/>
    <property type="molecule type" value="Genomic_DNA"/>
</dbReference>
<keyword evidence="1" id="KW-0805">Transcription regulation</keyword>
<dbReference type="InterPro" id="IPR018356">
    <property type="entry name" value="Tscrpt_reg_HTH_DeoR_CS"/>
</dbReference>
<dbReference type="Gene3D" id="1.10.10.10">
    <property type="entry name" value="Winged helix-like DNA-binding domain superfamily/Winged helix DNA-binding domain"/>
    <property type="match status" value="1"/>
</dbReference>
<keyword evidence="2" id="KW-0238">DNA-binding</keyword>
<dbReference type="SMART" id="SM00420">
    <property type="entry name" value="HTH_DEOR"/>
    <property type="match status" value="1"/>
</dbReference>
<dbReference type="SMART" id="SM01134">
    <property type="entry name" value="DeoRC"/>
    <property type="match status" value="1"/>
</dbReference>
<dbReference type="InterPro" id="IPR014036">
    <property type="entry name" value="DeoR-like_C"/>
</dbReference>
<dbReference type="InterPro" id="IPR036388">
    <property type="entry name" value="WH-like_DNA-bd_sf"/>
</dbReference>
<dbReference type="PANTHER" id="PTHR30363:SF51">
    <property type="entry name" value="HTH-TYPE TRANSCRIPTIONAL REPRESSOR GLCR"/>
    <property type="match status" value="1"/>
</dbReference>
<name>A0A4R2NPS4_9BACL</name>
<comment type="caution">
    <text evidence="5">The sequence shown here is derived from an EMBL/GenBank/DDBJ whole genome shotgun (WGS) entry which is preliminary data.</text>
</comment>
<dbReference type="AlphaFoldDB" id="A0A4R2NPS4"/>
<dbReference type="InterPro" id="IPR001034">
    <property type="entry name" value="DeoR_HTH"/>
</dbReference>
<accession>A0A4R2NPS4</accession>
<sequence length="257" mass="28638">MFVEERRQKILEYLTQKGRLQTKQLVSMLDVSIDTIRRDLLDMEARKLLKRTHGGAISMKNGDMLQDPSSLIYQEGSPEQKAVAKEAVAYIRRGDTIFIGTSFLHHVMLNYIPRSEPFTVVTNGLKIADVLKDYEHIDTYLIGGKIKPSGSIVDAFAIEFLKGLKIDLCYLAGEGLTPSRGLSTTASEDAVLLRTAAEVSGQIICMATHERLGNEAFARVLSLDHIDTVITDWEAPKDELQRIFEQGAEVIVVGDEK</sequence>
<protein>
    <submittedName>
        <fullName evidence="5">DeoR family transcriptional regulator</fullName>
    </submittedName>
</protein>
<dbReference type="InterPro" id="IPR050313">
    <property type="entry name" value="Carb_Metab_HTH_regulators"/>
</dbReference>
<organism evidence="5 6">
    <name type="scientific">Scopulibacillus darangshiensis</name>
    <dbReference type="NCBI Taxonomy" id="442528"/>
    <lineage>
        <taxon>Bacteria</taxon>
        <taxon>Bacillati</taxon>
        <taxon>Bacillota</taxon>
        <taxon>Bacilli</taxon>
        <taxon>Bacillales</taxon>
        <taxon>Sporolactobacillaceae</taxon>
        <taxon>Scopulibacillus</taxon>
    </lineage>
</organism>
<dbReference type="PRINTS" id="PR00037">
    <property type="entry name" value="HTHLACR"/>
</dbReference>
<evidence type="ECO:0000256" key="3">
    <source>
        <dbReference type="ARBA" id="ARBA00023163"/>
    </source>
</evidence>
<evidence type="ECO:0000313" key="5">
    <source>
        <dbReference type="EMBL" id="TCP23780.1"/>
    </source>
</evidence>
<evidence type="ECO:0000256" key="1">
    <source>
        <dbReference type="ARBA" id="ARBA00023015"/>
    </source>
</evidence>
<dbReference type="InterPro" id="IPR037171">
    <property type="entry name" value="NagB/RpiA_transferase-like"/>
</dbReference>
<dbReference type="GO" id="GO:0003700">
    <property type="term" value="F:DNA-binding transcription factor activity"/>
    <property type="evidence" value="ECO:0007669"/>
    <property type="project" value="InterPro"/>
</dbReference>
<feature type="domain" description="HTH deoR-type" evidence="4">
    <location>
        <begin position="3"/>
        <end position="58"/>
    </location>
</feature>
<dbReference type="InterPro" id="IPR036390">
    <property type="entry name" value="WH_DNA-bd_sf"/>
</dbReference>
<dbReference type="RefSeq" id="WP_165886973.1">
    <property type="nucleotide sequence ID" value="NZ_SLXK01000028.1"/>
</dbReference>
<reference evidence="5 6" key="1">
    <citation type="submission" date="2019-03" db="EMBL/GenBank/DDBJ databases">
        <title>Genomic Encyclopedia of Type Strains, Phase IV (KMG-IV): sequencing the most valuable type-strain genomes for metagenomic binning, comparative biology and taxonomic classification.</title>
        <authorList>
            <person name="Goeker M."/>
        </authorList>
    </citation>
    <scope>NUCLEOTIDE SEQUENCE [LARGE SCALE GENOMIC DNA]</scope>
    <source>
        <strain evidence="5 6">DSM 19377</strain>
    </source>
</reference>
<proteinExistence type="predicted"/>
<dbReference type="Proteomes" id="UP000295416">
    <property type="component" value="Unassembled WGS sequence"/>
</dbReference>
<evidence type="ECO:0000313" key="6">
    <source>
        <dbReference type="Proteomes" id="UP000295416"/>
    </source>
</evidence>